<feature type="domain" description="DUF7580" evidence="2">
    <location>
        <begin position="159"/>
        <end position="354"/>
    </location>
</feature>
<proteinExistence type="predicted"/>
<feature type="compositionally biased region" description="Basic and acidic residues" evidence="1">
    <location>
        <begin position="438"/>
        <end position="463"/>
    </location>
</feature>
<dbReference type="GeneID" id="85411498"/>
<dbReference type="PANTHER" id="PTHR35186">
    <property type="entry name" value="ANK_REP_REGION DOMAIN-CONTAINING PROTEIN"/>
    <property type="match status" value="1"/>
</dbReference>
<dbReference type="Proteomes" id="UP001227543">
    <property type="component" value="Unassembled WGS sequence"/>
</dbReference>
<feature type="region of interest" description="Disordered" evidence="1">
    <location>
        <begin position="429"/>
        <end position="463"/>
    </location>
</feature>
<reference evidence="3 4" key="1">
    <citation type="submission" date="2016-10" db="EMBL/GenBank/DDBJ databases">
        <title>The genome sequence of Colletotrichum fioriniae PJ7.</title>
        <authorList>
            <person name="Baroncelli R."/>
        </authorList>
    </citation>
    <scope>NUCLEOTIDE SEQUENCE [LARGE SCALE GENOMIC DNA]</scope>
    <source>
        <strain evidence="3 4">Tom-12</strain>
    </source>
</reference>
<gene>
    <name evidence="3" type="ORF">CTAM01_11249</name>
</gene>
<accession>A0ABQ9QY71</accession>
<keyword evidence="4" id="KW-1185">Reference proteome</keyword>
<protein>
    <recommendedName>
        <fullName evidence="2">DUF7580 domain-containing protein</fullName>
    </recommendedName>
</protein>
<evidence type="ECO:0000259" key="2">
    <source>
        <dbReference type="Pfam" id="PF24476"/>
    </source>
</evidence>
<evidence type="ECO:0000313" key="4">
    <source>
        <dbReference type="Proteomes" id="UP001227543"/>
    </source>
</evidence>
<dbReference type="Pfam" id="PF24476">
    <property type="entry name" value="DUF7580"/>
    <property type="match status" value="1"/>
</dbReference>
<dbReference type="PANTHER" id="PTHR35186:SF4">
    <property type="entry name" value="PRION-INHIBITION AND PROPAGATION HELO DOMAIN-CONTAINING PROTEIN"/>
    <property type="match status" value="1"/>
</dbReference>
<organism evidence="3 4">
    <name type="scientific">Colletotrichum tamarilloi</name>
    <dbReference type="NCBI Taxonomy" id="1209934"/>
    <lineage>
        <taxon>Eukaryota</taxon>
        <taxon>Fungi</taxon>
        <taxon>Dikarya</taxon>
        <taxon>Ascomycota</taxon>
        <taxon>Pezizomycotina</taxon>
        <taxon>Sordariomycetes</taxon>
        <taxon>Hypocreomycetidae</taxon>
        <taxon>Glomerellales</taxon>
        <taxon>Glomerellaceae</taxon>
        <taxon>Colletotrichum</taxon>
        <taxon>Colletotrichum acutatum species complex</taxon>
    </lineage>
</organism>
<evidence type="ECO:0000256" key="1">
    <source>
        <dbReference type="SAM" id="MobiDB-lite"/>
    </source>
</evidence>
<sequence length="463" mass="53395">MSGFEIAGAVLGGFPILLNCIDYYRGALEPMDNWWHFRKYLIEFVDDIRHQNMRYHDNLIRLLDPIIPDNESLVNLIRDPTDFRWKDGSLEDHLKDRFPSELDRFLRTIERMHDVMLELYKILQIRDGKNVKFLEPSPAICITPSENEAAMKNGGVSLPCRNNDERSSRQKIENLCAFLEETSWNEGVLHDEFDRHLVFNKDSSGLRRIVPGKLRLLSLTELLEAHHQADITLSRQSRFEIAAHISAALLNTYPSPWMPSSWTKSSFYFLVDDETLLSCHPFLSNTFELDKEESSPSEESMLTKNISEQAARNYLFTVGVIVLELIFGHDISHCRFRKDYLQDNRPNELTDMLTAQRWAKKVLVSSFYPTRRFLSYSSHKMPSSKGKPTDPELREEIKEEIKQEPNKSGGGEGQWAAWKGAKLAKEYEKQGGGYENEAGSKNEPKKGEPEKKSESKKKAETDD</sequence>
<evidence type="ECO:0000313" key="3">
    <source>
        <dbReference type="EMBL" id="KAK1489100.1"/>
    </source>
</evidence>
<dbReference type="InterPro" id="IPR056002">
    <property type="entry name" value="DUF7580"/>
</dbReference>
<dbReference type="RefSeq" id="XP_060378114.1">
    <property type="nucleotide sequence ID" value="XM_060527260.1"/>
</dbReference>
<dbReference type="EMBL" id="MLFU01000058">
    <property type="protein sequence ID" value="KAK1489100.1"/>
    <property type="molecule type" value="Genomic_DNA"/>
</dbReference>
<name>A0ABQ9QY71_9PEZI</name>
<feature type="compositionally biased region" description="Basic and acidic residues" evidence="1">
    <location>
        <begin position="387"/>
        <end position="405"/>
    </location>
</feature>
<comment type="caution">
    <text evidence="3">The sequence shown here is derived from an EMBL/GenBank/DDBJ whole genome shotgun (WGS) entry which is preliminary data.</text>
</comment>
<feature type="region of interest" description="Disordered" evidence="1">
    <location>
        <begin position="378"/>
        <end position="415"/>
    </location>
</feature>